<dbReference type="InterPro" id="IPR036400">
    <property type="entry name" value="Cyt_B5-like_heme/steroid_sf"/>
</dbReference>
<feature type="compositionally biased region" description="Polar residues" evidence="8">
    <location>
        <begin position="559"/>
        <end position="569"/>
    </location>
</feature>
<evidence type="ECO:0000256" key="3">
    <source>
        <dbReference type="ARBA" id="ARBA00022723"/>
    </source>
</evidence>
<evidence type="ECO:0000313" key="13">
    <source>
        <dbReference type="EMBL" id="OJA10800.1"/>
    </source>
</evidence>
<proteinExistence type="predicted"/>
<dbReference type="PROSITE" id="PS50255">
    <property type="entry name" value="CYTOCHROME_B5_2"/>
    <property type="match status" value="1"/>
</dbReference>
<feature type="region of interest" description="Disordered" evidence="8">
    <location>
        <begin position="1854"/>
        <end position="1885"/>
    </location>
</feature>
<evidence type="ECO:0000256" key="5">
    <source>
        <dbReference type="ARBA" id="ARBA00023002"/>
    </source>
</evidence>
<dbReference type="Gene3D" id="3.10.120.10">
    <property type="entry name" value="Cytochrome b5-like heme/steroid binding domain"/>
    <property type="match status" value="1"/>
</dbReference>
<feature type="region of interest" description="Disordered" evidence="8">
    <location>
        <begin position="1379"/>
        <end position="1402"/>
    </location>
</feature>
<keyword evidence="9" id="KW-0472">Membrane</keyword>
<dbReference type="PROSITE" id="PS50023">
    <property type="entry name" value="LIM_DOMAIN_2"/>
    <property type="match status" value="2"/>
</dbReference>
<feature type="compositionally biased region" description="Polar residues" evidence="8">
    <location>
        <begin position="841"/>
        <end position="861"/>
    </location>
</feature>
<dbReference type="Pfam" id="PF00173">
    <property type="entry name" value="Cyt-b5"/>
    <property type="match status" value="1"/>
</dbReference>
<dbReference type="InterPro" id="IPR000262">
    <property type="entry name" value="FMN-dep_DH"/>
</dbReference>
<dbReference type="GO" id="GO:0006089">
    <property type="term" value="P:lactate metabolic process"/>
    <property type="evidence" value="ECO:0007669"/>
    <property type="project" value="TreeGrafter"/>
</dbReference>
<keyword evidence="14" id="KW-1185">Reference proteome</keyword>
<evidence type="ECO:0000259" key="10">
    <source>
        <dbReference type="PROSITE" id="PS50023"/>
    </source>
</evidence>
<dbReference type="OrthoDB" id="1112565at2759"/>
<feature type="region of interest" description="Disordered" evidence="8">
    <location>
        <begin position="910"/>
        <end position="1048"/>
    </location>
</feature>
<feature type="compositionally biased region" description="Low complexity" evidence="8">
    <location>
        <begin position="1961"/>
        <end position="1972"/>
    </location>
</feature>
<feature type="domain" description="FMN hydroxy acid dehydrogenase" evidence="12">
    <location>
        <begin position="109"/>
        <end position="449"/>
    </location>
</feature>
<feature type="compositionally biased region" description="Polar residues" evidence="8">
    <location>
        <begin position="2143"/>
        <end position="2158"/>
    </location>
</feature>
<keyword evidence="2" id="KW-0349">Heme</keyword>
<sequence>MEKFTLEQVAEHKTTTSCWVIIQNNVYDVTDFLFDHPGGANVIMRYAGQDATAAYVPIHPSDALEKTLAPEKFLGSLNSESIVRLKEGGKNKVQTKDELRVEEAVKSKPPLKRIINVEDMEEVAKKVLPYKAMAYYASAADDSITHFENCRAFSRFFFHPRVMTPVSGCDTSTTILGYKSSIPVYISGAALARLGHPLGEVNLTRGAHKTGILQMVSSNSSLSYAEIAAARASRDQPLFFQLYKHRNDATAEKRIREVEALGYNAIFLTVDALVPGNRELDIRSSNYLEDFENQGLSAQSKTDADEGEADRLGTAGGLVVNNDTDMTWQKTIPWIRNITKLPIVIKGVQCVQDAVLACEAGCEGIVLSNHGVYIDGAIRRGTDVVKALCLGAKAVGLGRAFLYAQSAYGEAGVVHVVRILQREIHFVMQSLGVQKISELVPQMVERVDWQAASHAKLSRMGFCRRCGNIVVGEKCKCGGTAVVQWTTSKELATDKWSQTYVSSEKSPTRPLSRAQPSNSDSTFQTPSGSATPNDSSSAVKRLPRKNSIFDISSAAGNRNSIHIGSNASRPPSPLKYSVSSSNVHFEAPPSPTTISAAAGILPSPYAPELSKAYGSVLQPKESLASYCCSICSAEFPPDATIYPDPSAPATDTDRFLCRPCFVQNGGSKGDCPSCDRPVLIVKSEGGFVETSGRVWHKRCFRCDGCHKSIGDNPMVDLLGRPSCADCFESCLKRDNTPRKPHKSPGIERIERNHMGGFRGDSASRQGSPAIDELEQRLGIMKSREGSPVMEELTARLNAVLNRTPSKDAFPTPSALTSRSTNGTSRGESPIAGRIPERKLPQTFSPFGSPALDSNSSPQTDFWRSRSPDVGEHKTTPGSNIRQLFGTPETNFSVSSGRPSFDAIEEMKKRFLPQSPSSPGTRRDANAPSSSSSSPSFQNNSPVARRLDGSRIPLSKMSCGSPGLRSVASTSSLSSARLSWAPSTPELISDMSDNTTQSSSPSSPPFSPPMCHAGISGNDGMLYSLDGSNDSFDSEQDNQEVYSTPTPKSAKQALNRLSIPAATLSPDSLCAKCGGSLFASRATGRFVTVPEPSATGPPKTYHPECFRCVMCDGPFKESGTGQAVFTRGEGGAYHVECAPPERVQVRSTTVSGSITSRFPLPSLPSPPSEPRRSIERPTVSSTAKAMTRASTAVNTSPYSSSRLERPSAPAVSTAFPRFGSSTMCPACSKSVSPMEMGVVPGPQGSRWHATCLICGGKGVNKARRDKSQPGCGKKLDSAAKRDVEGGVWCRECLVSLHDATHQYFGIFKVIVDIQLLLPANLRNAQAESPSKPLVPSLTGRSIGGIQPQFTGTTTIARQFTGLRGGDPALMRQLTGGGLSPTKQLGTATPRPRPKSVIGMRSGKSVDEGRGMFLPDRNLEIELILSDIPLISVGILAFGVSAFFLVIRRFTFSVVSLYFSVLLSFAAAIIDLAQTLIRDLSQPLITTRDILLALSLGLRFLFYWLHVSEPPIGEQRPPSFLRRRSDFLSLNPQDKLHSGAWARLGVAGSYAKFALLATIPAITVLQIIWRVFQRYNSYSPVYAADVTLEVVVSVLLLFKLLLNTVATSSIPRTHTFRECGFPIVALIFNIGISIGNLVRFAFTETTVGRLLQGVELYILIVFMTIYHFFCLKNVSAVPNMGDLPTKKVELPEQPRVSTFRLSPPAVSTYRISTPSSREVQGRNVNTDAARHSAFASVGRATPWVSWRVSRTQSNQDEDKAKLWDQGEAEKGALDSPNAGQGSAGHRRMVSAASAMDEVSTSWREIVDDPVPLATATPDKLSVSTRSRDGSLSSVHIWGAVRVNAPRRSLKLPPLSHTEIPATATSSNGSGSAVIMSAPPDPPSQDSLIYELSGVTGRSPTLSRKRSSNTSLDQLKDLQNELDKTIETLRLFSPSSPSSPSSPNSLILTSSSRSDSNYDEQRRQSSSTIRQSSSTGARTLSDFSLSNFPSPPWLASEMPSLPTPFPAYNRRRKEDRRARLGSRQESISDILKLPPPPRIPAALTDMPSSPHSDLASDPYQEDNVTLPAAARRPSRFNSGGTQYEITSFIGDLTTPGGYRGPMRDVSWDEFGENPLNFAGNIEDSGASPRLPTTLLRPSPLRAAGLTGSSPSSTRNRLSPFSAQERLSLVLRSEKQASEPSSDSVELTGQRRMRPLILPSMTTSYPPSHSKPSSISPGARSSRRMFGLPPRPSFRVPKAPHENVLVSEVFARPKPPPLILRSDDSEYFAKRAE</sequence>
<dbReference type="PANTHER" id="PTHR10578:SF101">
    <property type="entry name" value="L-LACTATE DEHYDROGENASE (CYTOCHROME B2)"/>
    <property type="match status" value="1"/>
</dbReference>
<dbReference type="InterPro" id="IPR018506">
    <property type="entry name" value="Cyt_B5_heme-BS"/>
</dbReference>
<dbReference type="Proteomes" id="UP000183567">
    <property type="component" value="Unassembled WGS sequence"/>
</dbReference>
<dbReference type="InterPro" id="IPR013785">
    <property type="entry name" value="Aldolase_TIM"/>
</dbReference>
<evidence type="ECO:0000259" key="12">
    <source>
        <dbReference type="PROSITE" id="PS51349"/>
    </source>
</evidence>
<dbReference type="PROSITE" id="PS00478">
    <property type="entry name" value="LIM_DOMAIN_1"/>
    <property type="match status" value="1"/>
</dbReference>
<feature type="compositionally biased region" description="Low complexity" evidence="8">
    <location>
        <begin position="2124"/>
        <end position="2138"/>
    </location>
</feature>
<keyword evidence="9" id="KW-0812">Transmembrane</keyword>
<feature type="domain" description="Cytochrome b5 heme-binding" evidence="11">
    <location>
        <begin position="1"/>
        <end position="78"/>
    </location>
</feature>
<dbReference type="Gene3D" id="2.10.110.10">
    <property type="entry name" value="Cysteine Rich Protein"/>
    <property type="match status" value="3"/>
</dbReference>
<feature type="compositionally biased region" description="Polar residues" evidence="8">
    <location>
        <begin position="875"/>
        <end position="897"/>
    </location>
</feature>
<evidence type="ECO:0000256" key="4">
    <source>
        <dbReference type="ARBA" id="ARBA00022833"/>
    </source>
</evidence>
<feature type="region of interest" description="Disordered" evidence="8">
    <location>
        <begin position="1928"/>
        <end position="2055"/>
    </location>
</feature>
<feature type="compositionally biased region" description="Basic and acidic residues" evidence="8">
    <location>
        <begin position="862"/>
        <end position="874"/>
    </location>
</feature>
<dbReference type="CDD" id="cd08368">
    <property type="entry name" value="LIM"/>
    <property type="match status" value="1"/>
</dbReference>
<organism evidence="13 14">
    <name type="scientific">Rhizopogon vesiculosus</name>
    <dbReference type="NCBI Taxonomy" id="180088"/>
    <lineage>
        <taxon>Eukaryota</taxon>
        <taxon>Fungi</taxon>
        <taxon>Dikarya</taxon>
        <taxon>Basidiomycota</taxon>
        <taxon>Agaricomycotina</taxon>
        <taxon>Agaricomycetes</taxon>
        <taxon>Agaricomycetidae</taxon>
        <taxon>Boletales</taxon>
        <taxon>Suillineae</taxon>
        <taxon>Rhizopogonaceae</taxon>
        <taxon>Rhizopogon</taxon>
    </lineage>
</organism>
<dbReference type="GO" id="GO:0020037">
    <property type="term" value="F:heme binding"/>
    <property type="evidence" value="ECO:0007669"/>
    <property type="project" value="InterPro"/>
</dbReference>
<evidence type="ECO:0000256" key="9">
    <source>
        <dbReference type="SAM" id="Phobius"/>
    </source>
</evidence>
<feature type="compositionally biased region" description="Polar residues" evidence="8">
    <location>
        <begin position="1177"/>
        <end position="1200"/>
    </location>
</feature>
<dbReference type="Pfam" id="PF01070">
    <property type="entry name" value="FMN_dh"/>
    <property type="match status" value="2"/>
</dbReference>
<reference evidence="13 14" key="1">
    <citation type="submission" date="2016-03" db="EMBL/GenBank/DDBJ databases">
        <title>Comparative genomics of the ectomycorrhizal sister species Rhizopogon vinicolor and Rhizopogon vesiculosus (Basidiomycota: Boletales) reveals a divergence of the mating type B locus.</title>
        <authorList>
            <person name="Mujic A.B."/>
            <person name="Kuo A."/>
            <person name="Tritt A."/>
            <person name="Lipzen A."/>
            <person name="Chen C."/>
            <person name="Johnson J."/>
            <person name="Sharma A."/>
            <person name="Barry K."/>
            <person name="Grigoriev I.V."/>
            <person name="Spatafora J.W."/>
        </authorList>
    </citation>
    <scope>NUCLEOTIDE SEQUENCE [LARGE SCALE GENOMIC DNA]</scope>
    <source>
        <strain evidence="13 14">AM-OR11-056</strain>
    </source>
</reference>
<dbReference type="GO" id="GO:0004460">
    <property type="term" value="F:L-lactate dehydrogenase (cytochrome) activity"/>
    <property type="evidence" value="ECO:0007669"/>
    <property type="project" value="TreeGrafter"/>
</dbReference>
<feature type="domain" description="LIM zinc-binding" evidence="10">
    <location>
        <begin position="1067"/>
        <end position="1143"/>
    </location>
</feature>
<dbReference type="SMART" id="SM00132">
    <property type="entry name" value="LIM"/>
    <property type="match status" value="3"/>
</dbReference>
<feature type="domain" description="LIM zinc-binding" evidence="10">
    <location>
        <begin position="669"/>
        <end position="733"/>
    </location>
</feature>
<dbReference type="InterPro" id="IPR001781">
    <property type="entry name" value="Znf_LIM"/>
</dbReference>
<dbReference type="PANTHER" id="PTHR10578">
    <property type="entry name" value="S -2-HYDROXY-ACID OXIDASE-RELATED"/>
    <property type="match status" value="1"/>
</dbReference>
<dbReference type="Pfam" id="PF00412">
    <property type="entry name" value="LIM"/>
    <property type="match status" value="1"/>
</dbReference>
<feature type="compositionally biased region" description="Low complexity" evidence="8">
    <location>
        <begin position="963"/>
        <end position="982"/>
    </location>
</feature>
<feature type="region of interest" description="Disordered" evidence="8">
    <location>
        <begin position="2115"/>
        <end position="2234"/>
    </location>
</feature>
<dbReference type="STRING" id="180088.A0A1J8QBV1"/>
<feature type="compositionally biased region" description="Polar residues" evidence="8">
    <location>
        <begin position="514"/>
        <end position="538"/>
    </location>
</feature>
<feature type="compositionally biased region" description="Polar residues" evidence="8">
    <location>
        <begin position="2174"/>
        <end position="2183"/>
    </location>
</feature>
<keyword evidence="9" id="KW-1133">Transmembrane helix</keyword>
<feature type="region of interest" description="Disordered" evidence="8">
    <location>
        <begin position="1150"/>
        <end position="1205"/>
    </location>
</feature>
<evidence type="ECO:0000256" key="8">
    <source>
        <dbReference type="SAM" id="MobiDB-lite"/>
    </source>
</evidence>
<evidence type="ECO:0000313" key="14">
    <source>
        <dbReference type="Proteomes" id="UP000183567"/>
    </source>
</evidence>
<keyword evidence="3 7" id="KW-0479">Metal-binding</keyword>
<dbReference type="GO" id="GO:0046872">
    <property type="term" value="F:metal ion binding"/>
    <property type="evidence" value="ECO:0007669"/>
    <property type="project" value="UniProtKB-KW"/>
</dbReference>
<evidence type="ECO:0000256" key="6">
    <source>
        <dbReference type="ARBA" id="ARBA00023004"/>
    </source>
</evidence>
<dbReference type="PROSITE" id="PS51349">
    <property type="entry name" value="FMN_HYDROXY_ACID_DH_2"/>
    <property type="match status" value="1"/>
</dbReference>
<feature type="transmembrane region" description="Helical" evidence="9">
    <location>
        <begin position="1652"/>
        <end position="1669"/>
    </location>
</feature>
<feature type="transmembrane region" description="Helical" evidence="9">
    <location>
        <begin position="1426"/>
        <end position="1445"/>
    </location>
</feature>
<feature type="transmembrane region" description="Helical" evidence="9">
    <location>
        <begin position="1579"/>
        <end position="1600"/>
    </location>
</feature>
<accession>A0A1J8QBV1</accession>
<feature type="compositionally biased region" description="Low complexity" evidence="8">
    <location>
        <begin position="1928"/>
        <end position="1952"/>
    </location>
</feature>
<keyword evidence="4 7" id="KW-0862">Zinc</keyword>
<comment type="cofactor">
    <cofactor evidence="1">
        <name>FMN</name>
        <dbReference type="ChEBI" id="CHEBI:58210"/>
    </cofactor>
</comment>
<evidence type="ECO:0000259" key="11">
    <source>
        <dbReference type="PROSITE" id="PS50255"/>
    </source>
</evidence>
<keyword evidence="6" id="KW-0408">Iron</keyword>
<keyword evidence="7" id="KW-0440">LIM domain</keyword>
<feature type="transmembrane region" description="Helical" evidence="9">
    <location>
        <begin position="1548"/>
        <end position="1567"/>
    </location>
</feature>
<feature type="region of interest" description="Disordered" evidence="8">
    <location>
        <begin position="497"/>
        <end position="542"/>
    </location>
</feature>
<dbReference type="SMART" id="SM01117">
    <property type="entry name" value="Cyt-b5"/>
    <property type="match status" value="1"/>
</dbReference>
<dbReference type="PROSITE" id="PS00191">
    <property type="entry name" value="CYTOCHROME_B5_1"/>
    <property type="match status" value="1"/>
</dbReference>
<dbReference type="Gene3D" id="3.20.20.70">
    <property type="entry name" value="Aldolase class I"/>
    <property type="match status" value="2"/>
</dbReference>
<feature type="compositionally biased region" description="Polar residues" evidence="8">
    <location>
        <begin position="1973"/>
        <end position="1985"/>
    </location>
</feature>
<evidence type="ECO:0000256" key="2">
    <source>
        <dbReference type="ARBA" id="ARBA00022617"/>
    </source>
</evidence>
<feature type="compositionally biased region" description="Polar residues" evidence="8">
    <location>
        <begin position="1038"/>
        <end position="1048"/>
    </location>
</feature>
<dbReference type="EMBL" id="LVVM01005376">
    <property type="protein sequence ID" value="OJA10800.1"/>
    <property type="molecule type" value="Genomic_DNA"/>
</dbReference>
<keyword evidence="5" id="KW-0560">Oxidoreductase</keyword>
<dbReference type="InterPro" id="IPR001199">
    <property type="entry name" value="Cyt_B5-like_heme/steroid-bd"/>
</dbReference>
<comment type="caution">
    <text evidence="13">The sequence shown here is derived from an EMBL/GenBank/DDBJ whole genome shotgun (WGS) entry which is preliminary data.</text>
</comment>
<feature type="transmembrane region" description="Helical" evidence="9">
    <location>
        <begin position="1621"/>
        <end position="1640"/>
    </location>
</feature>
<dbReference type="InterPro" id="IPR037396">
    <property type="entry name" value="FMN_HAD"/>
</dbReference>
<evidence type="ECO:0000256" key="1">
    <source>
        <dbReference type="ARBA" id="ARBA00001917"/>
    </source>
</evidence>
<feature type="region of interest" description="Disordered" evidence="8">
    <location>
        <begin position="803"/>
        <end position="897"/>
    </location>
</feature>
<dbReference type="SUPFAM" id="SSF51395">
    <property type="entry name" value="FMN-linked oxidoreductases"/>
    <property type="match status" value="1"/>
</dbReference>
<feature type="transmembrane region" description="Helical" evidence="9">
    <location>
        <begin position="1452"/>
        <end position="1468"/>
    </location>
</feature>
<feature type="compositionally biased region" description="Low complexity" evidence="8">
    <location>
        <begin position="1859"/>
        <end position="1870"/>
    </location>
</feature>
<feature type="compositionally biased region" description="Low complexity" evidence="8">
    <location>
        <begin position="2200"/>
        <end position="2213"/>
    </location>
</feature>
<dbReference type="SUPFAM" id="SSF55856">
    <property type="entry name" value="Cytochrome b5-like heme/steroid binding domain"/>
    <property type="match status" value="1"/>
</dbReference>
<dbReference type="GO" id="GO:0030695">
    <property type="term" value="F:GTPase regulator activity"/>
    <property type="evidence" value="ECO:0007669"/>
    <property type="project" value="UniProtKB-ARBA"/>
</dbReference>
<gene>
    <name evidence="13" type="ORF">AZE42_00300</name>
</gene>
<evidence type="ECO:0000256" key="7">
    <source>
        <dbReference type="PROSITE-ProRule" id="PRU00125"/>
    </source>
</evidence>
<protein>
    <submittedName>
        <fullName evidence="13">Uncharacterized protein</fullName>
    </submittedName>
</protein>
<name>A0A1J8QBV1_9AGAM</name>
<feature type="region of interest" description="Disordered" evidence="8">
    <location>
        <begin position="559"/>
        <end position="582"/>
    </location>
</feature>
<feature type="compositionally biased region" description="Polar residues" evidence="8">
    <location>
        <begin position="813"/>
        <end position="826"/>
    </location>
</feature>